<dbReference type="PANTHER" id="PTHR36510:SF1">
    <property type="entry name" value="GLUTAMATE--CYSTEINE LIGASE 2-RELATED"/>
    <property type="match status" value="1"/>
</dbReference>
<keyword evidence="8" id="KW-1185">Reference proteome</keyword>
<dbReference type="EC" id="6.3.2.2" evidence="5"/>
<dbReference type="NCBIfam" id="NF010041">
    <property type="entry name" value="PRK13517.1-1"/>
    <property type="match status" value="1"/>
</dbReference>
<keyword evidence="3 5" id="KW-0067">ATP-binding</keyword>
<evidence type="ECO:0000256" key="5">
    <source>
        <dbReference type="HAMAP-Rule" id="MF_01609"/>
    </source>
</evidence>
<sequence length="380" mass="40453">MSASPSTTASGDPSVVSTPTASHAPGATMGVEEEFHIVDLETGQLRASARALLDSRADVEPELHRTMIETGTEVHHSLDELRADLIARRARLVTAAEGLGLGVAASGTVPGSGASVARVFPKARYQWIHEEYQQLVAEQQVCACQVQVGVPDRDLAVRVARRVRGWLPTLLAMSASSPTFRGGDTGYASYRTVAISRWPTVGPPPDVRSAREYDRLIGSLVDTGVIKDAGMIYYDARPSARYPTVEIRIADGCPDLDDVVLLAGLSRALVATAAADEEAPEAPVELVRAATWRAARSGLEEDLVDPFASRAVPAGELVDALLEHVRPELSARGEWPTVRELADRLLARGTSAERQRELLAAGASDADLVADLVAVTAGRT</sequence>
<dbReference type="HAMAP" id="MF_01609">
    <property type="entry name" value="Glu_cys_ligase_2"/>
    <property type="match status" value="1"/>
</dbReference>
<dbReference type="NCBIfam" id="TIGR02050">
    <property type="entry name" value="gshA_cyan_rel"/>
    <property type="match status" value="1"/>
</dbReference>
<comment type="function">
    <text evidence="5">ATP-dependent carboxylate-amine ligase which exhibits weak glutamate--cysteine ligase activity.</text>
</comment>
<feature type="region of interest" description="Disordered" evidence="6">
    <location>
        <begin position="1"/>
        <end position="26"/>
    </location>
</feature>
<dbReference type="InterPro" id="IPR011793">
    <property type="entry name" value="YbdK"/>
</dbReference>
<feature type="compositionally biased region" description="Polar residues" evidence="6">
    <location>
        <begin position="1"/>
        <end position="21"/>
    </location>
</feature>
<keyword evidence="1 5" id="KW-0436">Ligase</keyword>
<dbReference type="InterPro" id="IPR006336">
    <property type="entry name" value="GCS2"/>
</dbReference>
<evidence type="ECO:0000256" key="2">
    <source>
        <dbReference type="ARBA" id="ARBA00022741"/>
    </source>
</evidence>
<comment type="catalytic activity">
    <reaction evidence="4 5">
        <text>L-cysteine + L-glutamate + ATP = gamma-L-glutamyl-L-cysteine + ADP + phosphate + H(+)</text>
        <dbReference type="Rhea" id="RHEA:13285"/>
        <dbReference type="ChEBI" id="CHEBI:15378"/>
        <dbReference type="ChEBI" id="CHEBI:29985"/>
        <dbReference type="ChEBI" id="CHEBI:30616"/>
        <dbReference type="ChEBI" id="CHEBI:35235"/>
        <dbReference type="ChEBI" id="CHEBI:43474"/>
        <dbReference type="ChEBI" id="CHEBI:58173"/>
        <dbReference type="ChEBI" id="CHEBI:456216"/>
        <dbReference type="EC" id="6.3.2.2"/>
    </reaction>
</comment>
<organism evidence="7 8">
    <name type="scientific">Luedemannella helvata</name>
    <dbReference type="NCBI Taxonomy" id="349315"/>
    <lineage>
        <taxon>Bacteria</taxon>
        <taxon>Bacillati</taxon>
        <taxon>Actinomycetota</taxon>
        <taxon>Actinomycetes</taxon>
        <taxon>Micromonosporales</taxon>
        <taxon>Micromonosporaceae</taxon>
        <taxon>Luedemannella</taxon>
    </lineage>
</organism>
<dbReference type="Gene3D" id="3.30.590.20">
    <property type="match status" value="1"/>
</dbReference>
<dbReference type="Proteomes" id="UP001500655">
    <property type="component" value="Unassembled WGS sequence"/>
</dbReference>
<dbReference type="PANTHER" id="PTHR36510">
    <property type="entry name" value="GLUTAMATE--CYSTEINE LIGASE 2-RELATED"/>
    <property type="match status" value="1"/>
</dbReference>
<reference evidence="8" key="1">
    <citation type="journal article" date="2019" name="Int. J. Syst. Evol. Microbiol.">
        <title>The Global Catalogue of Microorganisms (GCM) 10K type strain sequencing project: providing services to taxonomists for standard genome sequencing and annotation.</title>
        <authorList>
            <consortium name="The Broad Institute Genomics Platform"/>
            <consortium name="The Broad Institute Genome Sequencing Center for Infectious Disease"/>
            <person name="Wu L."/>
            <person name="Ma J."/>
        </authorList>
    </citation>
    <scope>NUCLEOTIDE SEQUENCE [LARGE SCALE GENOMIC DNA]</scope>
    <source>
        <strain evidence="8">JCM 13249</strain>
    </source>
</reference>
<dbReference type="GO" id="GO:0016874">
    <property type="term" value="F:ligase activity"/>
    <property type="evidence" value="ECO:0007669"/>
    <property type="project" value="UniProtKB-KW"/>
</dbReference>
<dbReference type="Pfam" id="PF04107">
    <property type="entry name" value="GCS2"/>
    <property type="match status" value="1"/>
</dbReference>
<keyword evidence="2 5" id="KW-0547">Nucleotide-binding</keyword>
<name>A0ABP4WWA7_9ACTN</name>
<evidence type="ECO:0000313" key="8">
    <source>
        <dbReference type="Proteomes" id="UP001500655"/>
    </source>
</evidence>
<dbReference type="EMBL" id="BAAALS010000020">
    <property type="protein sequence ID" value="GAA1764400.1"/>
    <property type="molecule type" value="Genomic_DNA"/>
</dbReference>
<dbReference type="SUPFAM" id="SSF55931">
    <property type="entry name" value="Glutamine synthetase/guanido kinase"/>
    <property type="match status" value="1"/>
</dbReference>
<comment type="caution">
    <text evidence="7">The sequence shown here is derived from an EMBL/GenBank/DDBJ whole genome shotgun (WGS) entry which is preliminary data.</text>
</comment>
<dbReference type="InterPro" id="IPR050141">
    <property type="entry name" value="GCL_type2/YbdK_subfam"/>
</dbReference>
<evidence type="ECO:0000256" key="6">
    <source>
        <dbReference type="SAM" id="MobiDB-lite"/>
    </source>
</evidence>
<evidence type="ECO:0000256" key="3">
    <source>
        <dbReference type="ARBA" id="ARBA00022840"/>
    </source>
</evidence>
<protein>
    <recommendedName>
        <fullName evidence="5">Putative glutamate--cysteine ligase 2</fullName>
        <ecNumber evidence="5">6.3.2.2</ecNumber>
    </recommendedName>
    <alternativeName>
        <fullName evidence="5">Gamma-glutamylcysteine synthetase 2</fullName>
        <shortName evidence="5">GCS 2</shortName>
        <shortName evidence="5">Gamma-GCS 2</shortName>
    </alternativeName>
</protein>
<accession>A0ABP4WWA7</accession>
<dbReference type="InterPro" id="IPR014746">
    <property type="entry name" value="Gln_synth/guanido_kin_cat_dom"/>
</dbReference>
<evidence type="ECO:0000256" key="4">
    <source>
        <dbReference type="ARBA" id="ARBA00048819"/>
    </source>
</evidence>
<evidence type="ECO:0000256" key="1">
    <source>
        <dbReference type="ARBA" id="ARBA00022598"/>
    </source>
</evidence>
<comment type="similarity">
    <text evidence="5">Belongs to the glutamate--cysteine ligase type 2 family. YbdK subfamily.</text>
</comment>
<evidence type="ECO:0000313" key="7">
    <source>
        <dbReference type="EMBL" id="GAA1764400.1"/>
    </source>
</evidence>
<proteinExistence type="inferred from homology"/>
<gene>
    <name evidence="7" type="ORF">GCM10009681_39360</name>
</gene>